<evidence type="ECO:0000256" key="4">
    <source>
        <dbReference type="ARBA" id="ARBA00023136"/>
    </source>
</evidence>
<evidence type="ECO:0000256" key="1">
    <source>
        <dbReference type="ARBA" id="ARBA00004167"/>
    </source>
</evidence>
<feature type="compositionally biased region" description="Low complexity" evidence="5">
    <location>
        <begin position="1"/>
        <end position="17"/>
    </location>
</feature>
<keyword evidence="3 6" id="KW-1133">Transmembrane helix</keyword>
<keyword evidence="2 6" id="KW-0812">Transmembrane</keyword>
<keyword evidence="4 6" id="KW-0472">Membrane</keyword>
<evidence type="ECO:0000313" key="8">
    <source>
        <dbReference type="Proteomes" id="UP001148299"/>
    </source>
</evidence>
<dbReference type="InterPro" id="IPR051694">
    <property type="entry name" value="Immunoregulatory_rcpt-like"/>
</dbReference>
<gene>
    <name evidence="7" type="ORF">N7541_000766</name>
</gene>
<protein>
    <submittedName>
        <fullName evidence="7">Uncharacterized protein</fullName>
    </submittedName>
</protein>
<feature type="region of interest" description="Disordered" evidence="5">
    <location>
        <begin position="1"/>
        <end position="57"/>
    </location>
</feature>
<dbReference type="GO" id="GO:0071944">
    <property type="term" value="C:cell periphery"/>
    <property type="evidence" value="ECO:0007669"/>
    <property type="project" value="UniProtKB-ARBA"/>
</dbReference>
<dbReference type="AlphaFoldDB" id="A0A9W9RWA6"/>
<accession>A0A9W9RWA6</accession>
<feature type="compositionally biased region" description="Low complexity" evidence="5">
    <location>
        <begin position="25"/>
        <end position="38"/>
    </location>
</feature>
<reference evidence="7" key="2">
    <citation type="journal article" date="2023" name="IMA Fungus">
        <title>Comparative genomic study of the Penicillium genus elucidates a diverse pangenome and 15 lateral gene transfer events.</title>
        <authorList>
            <person name="Petersen C."/>
            <person name="Sorensen T."/>
            <person name="Nielsen M.R."/>
            <person name="Sondergaard T.E."/>
            <person name="Sorensen J.L."/>
            <person name="Fitzpatrick D.A."/>
            <person name="Frisvad J.C."/>
            <person name="Nielsen K.L."/>
        </authorList>
    </citation>
    <scope>NUCLEOTIDE SEQUENCE</scope>
    <source>
        <strain evidence="7">IBT 35675</strain>
    </source>
</reference>
<reference evidence="7" key="1">
    <citation type="submission" date="2022-12" db="EMBL/GenBank/DDBJ databases">
        <authorList>
            <person name="Petersen C."/>
        </authorList>
    </citation>
    <scope>NUCLEOTIDE SEQUENCE</scope>
    <source>
        <strain evidence="7">IBT 35675</strain>
    </source>
</reference>
<dbReference type="EMBL" id="JAPZBR010000001">
    <property type="protein sequence ID" value="KAJ5366825.1"/>
    <property type="molecule type" value="Genomic_DNA"/>
</dbReference>
<comment type="caution">
    <text evidence="7">The sequence shown here is derived from an EMBL/GenBank/DDBJ whole genome shotgun (WGS) entry which is preliminary data.</text>
</comment>
<comment type="subcellular location">
    <subcellularLocation>
        <location evidence="1">Membrane</location>
        <topology evidence="1">Single-pass membrane protein</topology>
    </subcellularLocation>
</comment>
<name>A0A9W9RWA6_PENBR</name>
<dbReference type="PANTHER" id="PTHR15549">
    <property type="entry name" value="PAIRED IMMUNOGLOBULIN-LIKE TYPE 2 RECEPTOR"/>
    <property type="match status" value="1"/>
</dbReference>
<feature type="compositionally biased region" description="Basic and acidic residues" evidence="5">
    <location>
        <begin position="115"/>
        <end position="125"/>
    </location>
</feature>
<proteinExistence type="predicted"/>
<evidence type="ECO:0000313" key="7">
    <source>
        <dbReference type="EMBL" id="KAJ5366825.1"/>
    </source>
</evidence>
<dbReference type="Proteomes" id="UP001148299">
    <property type="component" value="Unassembled WGS sequence"/>
</dbReference>
<evidence type="ECO:0000256" key="6">
    <source>
        <dbReference type="SAM" id="Phobius"/>
    </source>
</evidence>
<sequence length="152" mass="16147">MTDWGSDSTSTSSSGSSHVLPKEPSPSTTLQTPQPSATDTEKSNSSTSPGAIAGGVVGGLLGGAAIAAAAIFFFLRRKKKIRQENEPSEELQETGYQAVPQNQSRHSSWLMPHVAEPESTYKPESSEPSTTGATPELYSPNSPAELPERHHR</sequence>
<organism evidence="7 8">
    <name type="scientific">Penicillium brevicompactum</name>
    <dbReference type="NCBI Taxonomy" id="5074"/>
    <lineage>
        <taxon>Eukaryota</taxon>
        <taxon>Fungi</taxon>
        <taxon>Dikarya</taxon>
        <taxon>Ascomycota</taxon>
        <taxon>Pezizomycotina</taxon>
        <taxon>Eurotiomycetes</taxon>
        <taxon>Eurotiomycetidae</taxon>
        <taxon>Eurotiales</taxon>
        <taxon>Aspergillaceae</taxon>
        <taxon>Penicillium</taxon>
    </lineage>
</organism>
<feature type="transmembrane region" description="Helical" evidence="6">
    <location>
        <begin position="51"/>
        <end position="75"/>
    </location>
</feature>
<feature type="region of interest" description="Disordered" evidence="5">
    <location>
        <begin position="84"/>
        <end position="152"/>
    </location>
</feature>
<dbReference type="GO" id="GO:0016020">
    <property type="term" value="C:membrane"/>
    <property type="evidence" value="ECO:0007669"/>
    <property type="project" value="UniProtKB-SubCell"/>
</dbReference>
<evidence type="ECO:0000256" key="5">
    <source>
        <dbReference type="SAM" id="MobiDB-lite"/>
    </source>
</evidence>
<evidence type="ECO:0000256" key="3">
    <source>
        <dbReference type="ARBA" id="ARBA00022989"/>
    </source>
</evidence>
<keyword evidence="8" id="KW-1185">Reference proteome</keyword>
<evidence type="ECO:0000256" key="2">
    <source>
        <dbReference type="ARBA" id="ARBA00022692"/>
    </source>
</evidence>